<dbReference type="PANTHER" id="PTHR37943:SF1">
    <property type="entry name" value="PROTEIN VES"/>
    <property type="match status" value="1"/>
</dbReference>
<dbReference type="CDD" id="cd20293">
    <property type="entry name" value="cupin_HutD_N"/>
    <property type="match status" value="1"/>
</dbReference>
<protein>
    <recommendedName>
        <fullName evidence="3">HutD protein</fullName>
    </recommendedName>
</protein>
<dbReference type="InterPro" id="IPR014710">
    <property type="entry name" value="RmlC-like_jellyroll"/>
</dbReference>
<dbReference type="STRING" id="999627.SAMN05216236_12925"/>
<dbReference type="SUPFAM" id="SSF51182">
    <property type="entry name" value="RmlC-like cupins"/>
    <property type="match status" value="1"/>
</dbReference>
<dbReference type="Pfam" id="PF05962">
    <property type="entry name" value="HutD"/>
    <property type="match status" value="1"/>
</dbReference>
<name>A0A1I7DJI3_9RHOB</name>
<gene>
    <name evidence="1" type="ORF">SAMN05216236_12925</name>
</gene>
<dbReference type="RefSeq" id="WP_027260351.1">
    <property type="nucleotide sequence ID" value="NZ_FPAW01000029.1"/>
</dbReference>
<keyword evidence="2" id="KW-1185">Reference proteome</keyword>
<dbReference type="EMBL" id="FPAW01000029">
    <property type="protein sequence ID" value="SFU11873.1"/>
    <property type="molecule type" value="Genomic_DNA"/>
</dbReference>
<dbReference type="OrthoDB" id="9800082at2"/>
<evidence type="ECO:0000313" key="2">
    <source>
        <dbReference type="Proteomes" id="UP000182466"/>
    </source>
</evidence>
<dbReference type="Gene3D" id="2.60.120.10">
    <property type="entry name" value="Jelly Rolls"/>
    <property type="match status" value="1"/>
</dbReference>
<dbReference type="InterPro" id="IPR011051">
    <property type="entry name" value="RmlC_Cupin_sf"/>
</dbReference>
<reference evidence="1 2" key="1">
    <citation type="submission" date="2016-10" db="EMBL/GenBank/DDBJ databases">
        <authorList>
            <person name="de Groot N.N."/>
        </authorList>
    </citation>
    <scope>NUCLEOTIDE SEQUENCE [LARGE SCALE GENOMIC DNA]</scope>
    <source>
        <strain evidence="1 2">CGMCC 1.10959</strain>
    </source>
</reference>
<dbReference type="Proteomes" id="UP000182466">
    <property type="component" value="Unassembled WGS sequence"/>
</dbReference>
<proteinExistence type="predicted"/>
<evidence type="ECO:0000313" key="1">
    <source>
        <dbReference type="EMBL" id="SFU11873.1"/>
    </source>
</evidence>
<dbReference type="AlphaFoldDB" id="A0A1I7DJI3"/>
<sequence>MQLLKGVDLVEVSWKNGGGITRNIAEGKTALGPAWRLSRADVAGDGPFSNFAGLRRVLTVISGAGMDLVHTDGTLRADPLKPVAFDGGLPVTARLLDGPLTDLNLMFDPAHCDGAVRLLRGPAARDVTPPPAGITAIHVVHGSPRVAGDALSVADTAFLNGPADLELAEGDALLEISLRYLDQSAAITLCIAAR</sequence>
<dbReference type="InterPro" id="IPR010282">
    <property type="entry name" value="Uncharacterised_HutD/Ves"/>
</dbReference>
<dbReference type="PANTHER" id="PTHR37943">
    <property type="entry name" value="PROTEIN VES"/>
    <property type="match status" value="1"/>
</dbReference>
<accession>A0A1I7DJI3</accession>
<evidence type="ECO:0008006" key="3">
    <source>
        <dbReference type="Google" id="ProtNLM"/>
    </source>
</evidence>
<organism evidence="1 2">
    <name type="scientific">Sedimentitalea nanhaiensis</name>
    <dbReference type="NCBI Taxonomy" id="999627"/>
    <lineage>
        <taxon>Bacteria</taxon>
        <taxon>Pseudomonadati</taxon>
        <taxon>Pseudomonadota</taxon>
        <taxon>Alphaproteobacteria</taxon>
        <taxon>Rhodobacterales</taxon>
        <taxon>Paracoccaceae</taxon>
        <taxon>Sedimentitalea</taxon>
    </lineage>
</organism>